<reference evidence="2" key="1">
    <citation type="submission" date="2023-04" db="EMBL/GenBank/DDBJ databases">
        <title>Phytophthora lilii NBRC 32176.</title>
        <authorList>
            <person name="Ichikawa N."/>
            <person name="Sato H."/>
            <person name="Tonouchi N."/>
        </authorList>
    </citation>
    <scope>NUCLEOTIDE SEQUENCE</scope>
    <source>
        <strain evidence="2">NBRC 32176</strain>
    </source>
</reference>
<dbReference type="EMBL" id="BSXW01000086">
    <property type="protein sequence ID" value="GMF11725.1"/>
    <property type="molecule type" value="Genomic_DNA"/>
</dbReference>
<feature type="compositionally biased region" description="Polar residues" evidence="1">
    <location>
        <begin position="198"/>
        <end position="216"/>
    </location>
</feature>
<organism evidence="2 3">
    <name type="scientific">Phytophthora lilii</name>
    <dbReference type="NCBI Taxonomy" id="2077276"/>
    <lineage>
        <taxon>Eukaryota</taxon>
        <taxon>Sar</taxon>
        <taxon>Stramenopiles</taxon>
        <taxon>Oomycota</taxon>
        <taxon>Peronosporomycetes</taxon>
        <taxon>Peronosporales</taxon>
        <taxon>Peronosporaceae</taxon>
        <taxon>Phytophthora</taxon>
    </lineage>
</organism>
<comment type="caution">
    <text evidence="2">The sequence shown here is derived from an EMBL/GenBank/DDBJ whole genome shotgun (WGS) entry which is preliminary data.</text>
</comment>
<proteinExistence type="predicted"/>
<dbReference type="Proteomes" id="UP001165083">
    <property type="component" value="Unassembled WGS sequence"/>
</dbReference>
<feature type="compositionally biased region" description="Acidic residues" evidence="1">
    <location>
        <begin position="1"/>
        <end position="11"/>
    </location>
</feature>
<feature type="compositionally biased region" description="Polar residues" evidence="1">
    <location>
        <begin position="50"/>
        <end position="62"/>
    </location>
</feature>
<evidence type="ECO:0000313" key="3">
    <source>
        <dbReference type="Proteomes" id="UP001165083"/>
    </source>
</evidence>
<evidence type="ECO:0000256" key="1">
    <source>
        <dbReference type="SAM" id="MobiDB-lite"/>
    </source>
</evidence>
<evidence type="ECO:0000313" key="2">
    <source>
        <dbReference type="EMBL" id="GMF11725.1"/>
    </source>
</evidence>
<sequence length="363" mass="38232">MSSSDFDDIFGDDPKMDATAAPTLTNVNLDDIELFGGAPTGKVTKAAESTGEQRPQGSNWEQIGSREQDEFLSWLDDGGSSQAAPLTDAPVHVAPVPSNDFAPPPAPVQSDATSTFESVALDDNDEFDRMLDSGNTESSSATPALQVSINAPSSTSLGDSDDLDKMLESTSTQPSLDTFTPVVTADSISPGNDDLDQMLSSAATQAHSSMPTSAGSISLDDDDDLDKMVRDASKLAGSDAFLQTAPVGSISLDDDDDDDYLERIVQKASKQANASGSRENSSSSLQIKSQVQAQHKAQIGTKIHSCFLVIFYNFLINIRFAIRSRCGSGAAGIPRDWRDPVSLSTCDLAACCAGAAVVAKFRA</sequence>
<name>A0A9W6TEN6_9STRA</name>
<dbReference type="OrthoDB" id="129597at2759"/>
<keyword evidence="3" id="KW-1185">Reference proteome</keyword>
<gene>
    <name evidence="2" type="ORF">Plil01_000240200</name>
</gene>
<feature type="region of interest" description="Disordered" evidence="1">
    <location>
        <begin position="1"/>
        <end position="20"/>
    </location>
</feature>
<protein>
    <submittedName>
        <fullName evidence="2">Unnamed protein product</fullName>
    </submittedName>
</protein>
<feature type="compositionally biased region" description="Polar residues" evidence="1">
    <location>
        <begin position="133"/>
        <end position="152"/>
    </location>
</feature>
<accession>A0A9W6TEN6</accession>
<feature type="compositionally biased region" description="Polar residues" evidence="1">
    <location>
        <begin position="168"/>
        <end position="178"/>
    </location>
</feature>
<feature type="region of interest" description="Disordered" evidence="1">
    <location>
        <begin position="40"/>
        <end position="222"/>
    </location>
</feature>
<dbReference type="AlphaFoldDB" id="A0A9W6TEN6"/>